<organism evidence="4 5">
    <name type="scientific">Blastopirellula marina</name>
    <dbReference type="NCBI Taxonomy" id="124"/>
    <lineage>
        <taxon>Bacteria</taxon>
        <taxon>Pseudomonadati</taxon>
        <taxon>Planctomycetota</taxon>
        <taxon>Planctomycetia</taxon>
        <taxon>Pirellulales</taxon>
        <taxon>Pirellulaceae</taxon>
        <taxon>Blastopirellula</taxon>
    </lineage>
</organism>
<gene>
    <name evidence="4" type="ORF">C5Y96_09120</name>
</gene>
<evidence type="ECO:0000256" key="2">
    <source>
        <dbReference type="SAM" id="Phobius"/>
    </source>
</evidence>
<dbReference type="PANTHER" id="PTHR34978:SF3">
    <property type="entry name" value="SLR0241 PROTEIN"/>
    <property type="match status" value="1"/>
</dbReference>
<dbReference type="InterPro" id="IPR052173">
    <property type="entry name" value="Beta-lactam_resp_regulator"/>
</dbReference>
<reference evidence="4 5" key="1">
    <citation type="submission" date="2018-02" db="EMBL/GenBank/DDBJ databases">
        <title>Comparative genomes isolates from brazilian mangrove.</title>
        <authorList>
            <person name="Araujo J.E."/>
            <person name="Taketani R.G."/>
            <person name="Silva M.C.P."/>
            <person name="Loureco M.V."/>
            <person name="Andreote F.D."/>
        </authorList>
    </citation>
    <scope>NUCLEOTIDE SEQUENCE [LARGE SCALE GENOMIC DNA]</scope>
    <source>
        <strain evidence="4 5">HEX-2 MGV</strain>
    </source>
</reference>
<dbReference type="PANTHER" id="PTHR34978">
    <property type="entry name" value="POSSIBLE SENSOR-TRANSDUCER PROTEIN BLAR"/>
    <property type="match status" value="1"/>
</dbReference>
<evidence type="ECO:0000259" key="3">
    <source>
        <dbReference type="Pfam" id="PF05569"/>
    </source>
</evidence>
<sequence length="509" mass="57703">MWSVLQSPLGMKLTFVLLHFVWQATVLYCVWRLISTLTPFRSPQTRYCGALVTLLLILLCPAITFGLLDVRDMPTISRMEFLTEEVSVPEIALQPTRETEAIVAAEEVNATQDLLLEAREDAGDSLSSVAFLMVQIQPYLMLIWTAGVIVLGFRLCVSYLGTVWLRRAGLISVDSDLLVRYADLASRLNVLQLPPMAFSRRISQAMTVGLLRPMVLLPAAWMTEISPEILEAVLSHELAHIRRQDLWINFLQRVAETIFFYHPVVWWISTEIRREREVCCDEMAIEALGHRLNYAKSLEQVASWQLDHSSGMLAAHYLGDGQRQLLGRVRQILGISTPQAGERSWPAGLVLMVIPLLLWAISAILLPESASQANAEDIEAAASKAVDSEGLSATLPPRHLPPLHPRHPHQHLDHPPGRRHPLQHRHPLECLLDDIERDLPVDDDAQPDNKQIPEDQSVIEVLHELREEVRQLRLQVKKLKNHRDRQPPPHHHPPHGRPGHPHSEDDIDW</sequence>
<protein>
    <recommendedName>
        <fullName evidence="3">Peptidase M56 domain-containing protein</fullName>
    </recommendedName>
</protein>
<dbReference type="AlphaFoldDB" id="A0A2S8FUE2"/>
<evidence type="ECO:0000313" key="4">
    <source>
        <dbReference type="EMBL" id="PQO35801.1"/>
    </source>
</evidence>
<keyword evidence="2" id="KW-1133">Transmembrane helix</keyword>
<dbReference type="CDD" id="cd07341">
    <property type="entry name" value="M56_BlaR1_MecR1_like"/>
    <property type="match status" value="1"/>
</dbReference>
<feature type="transmembrane region" description="Helical" evidence="2">
    <location>
        <begin position="136"/>
        <end position="157"/>
    </location>
</feature>
<dbReference type="EMBL" id="PUIA01000026">
    <property type="protein sequence ID" value="PQO35801.1"/>
    <property type="molecule type" value="Genomic_DNA"/>
</dbReference>
<dbReference type="Proteomes" id="UP000240009">
    <property type="component" value="Unassembled WGS sequence"/>
</dbReference>
<name>A0A2S8FUE2_9BACT</name>
<dbReference type="InterPro" id="IPR008756">
    <property type="entry name" value="Peptidase_M56"/>
</dbReference>
<keyword evidence="2" id="KW-0472">Membrane</keyword>
<evidence type="ECO:0000256" key="1">
    <source>
        <dbReference type="SAM" id="MobiDB-lite"/>
    </source>
</evidence>
<feature type="domain" description="Peptidase M56" evidence="3">
    <location>
        <begin position="127"/>
        <end position="330"/>
    </location>
</feature>
<dbReference type="Pfam" id="PF05569">
    <property type="entry name" value="Peptidase_M56"/>
    <property type="match status" value="1"/>
</dbReference>
<accession>A0A2S8FUE2</accession>
<keyword evidence="2" id="KW-0812">Transmembrane</keyword>
<feature type="transmembrane region" description="Helical" evidence="2">
    <location>
        <begin position="47"/>
        <end position="68"/>
    </location>
</feature>
<comment type="caution">
    <text evidence="4">The sequence shown here is derived from an EMBL/GenBank/DDBJ whole genome shotgun (WGS) entry which is preliminary data.</text>
</comment>
<feature type="transmembrane region" description="Helical" evidence="2">
    <location>
        <begin position="15"/>
        <end position="35"/>
    </location>
</feature>
<feature type="transmembrane region" description="Helical" evidence="2">
    <location>
        <begin position="345"/>
        <end position="366"/>
    </location>
</feature>
<feature type="region of interest" description="Disordered" evidence="1">
    <location>
        <begin position="473"/>
        <end position="509"/>
    </location>
</feature>
<proteinExistence type="predicted"/>
<feature type="region of interest" description="Disordered" evidence="1">
    <location>
        <begin position="388"/>
        <end position="423"/>
    </location>
</feature>
<evidence type="ECO:0000313" key="5">
    <source>
        <dbReference type="Proteomes" id="UP000240009"/>
    </source>
</evidence>
<dbReference type="Gene3D" id="3.30.2010.10">
    <property type="entry name" value="Metalloproteases ('zincins'), catalytic domain"/>
    <property type="match status" value="1"/>
</dbReference>
<feature type="compositionally biased region" description="Basic residues" evidence="1">
    <location>
        <begin position="475"/>
        <end position="500"/>
    </location>
</feature>